<dbReference type="Gene3D" id="3.40.50.720">
    <property type="entry name" value="NAD(P)-binding Rossmann-like Domain"/>
    <property type="match status" value="2"/>
</dbReference>
<dbReference type="SUPFAM" id="SSF52413">
    <property type="entry name" value="UDP-glucose/GDP-mannose dehydrogenase C-terminal domain"/>
    <property type="match status" value="1"/>
</dbReference>
<dbReference type="InterPro" id="IPR014026">
    <property type="entry name" value="UDP-Glc/GDP-Man_DH_dimer"/>
</dbReference>
<evidence type="ECO:0000313" key="7">
    <source>
        <dbReference type="EMBL" id="GAP66356.1"/>
    </source>
</evidence>
<dbReference type="GO" id="GO:0016628">
    <property type="term" value="F:oxidoreductase activity, acting on the CH-CH group of donors, NAD or NADP as acceptor"/>
    <property type="evidence" value="ECO:0007669"/>
    <property type="project" value="InterPro"/>
</dbReference>
<dbReference type="GO" id="GO:0000271">
    <property type="term" value="P:polysaccharide biosynthetic process"/>
    <property type="evidence" value="ECO:0007669"/>
    <property type="project" value="InterPro"/>
</dbReference>
<evidence type="ECO:0000256" key="3">
    <source>
        <dbReference type="ARBA" id="ARBA00023027"/>
    </source>
</evidence>
<dbReference type="GO" id="GO:0051287">
    <property type="term" value="F:NAD binding"/>
    <property type="evidence" value="ECO:0007669"/>
    <property type="project" value="InterPro"/>
</dbReference>
<evidence type="ECO:0000256" key="2">
    <source>
        <dbReference type="ARBA" id="ARBA00023002"/>
    </source>
</evidence>
<evidence type="ECO:0000256" key="4">
    <source>
        <dbReference type="PIRNR" id="PIRNR000124"/>
    </source>
</evidence>
<comment type="similarity">
    <text evidence="1 4">Belongs to the UDP-glucose/GDP-mannose dehydrogenase family.</text>
</comment>
<dbReference type="InterPro" id="IPR036220">
    <property type="entry name" value="UDP-Glc/GDP-Man_DH_C_sf"/>
</dbReference>
<dbReference type="GO" id="GO:0016616">
    <property type="term" value="F:oxidoreductase activity, acting on the CH-OH group of donors, NAD or NADP as acceptor"/>
    <property type="evidence" value="ECO:0007669"/>
    <property type="project" value="InterPro"/>
</dbReference>
<evidence type="ECO:0000259" key="5">
    <source>
        <dbReference type="SMART" id="SM00984"/>
    </source>
</evidence>
<dbReference type="NCBIfam" id="TIGR03026">
    <property type="entry name" value="NDP-sugDHase"/>
    <property type="match status" value="1"/>
</dbReference>
<sequence>MTNAAPLPEDIRLAIVGLGYVGLPLAVAFGRVLPTLGFDINPRRIDELRAGRDHTLEVSADDLAAAARLRYSADPQALRECNTFIVTVPTPIDAFKRPDFSPLEGASRTIGKALERGDVVIYESTVYPGATEEVCVPILERESGLKFNVDFYAGYSPERINPGDKQHRLETITKVTSGSTPAAAEYVDALYRRVVKAGTHRASSIRVAEAAKVIENTQRDVNIALINELAVLFHRMGLDTMEVLEAAGTKWNFLPFRPGLVGGHCIGVDPYYLTHKAQQVGHHPEIILAGRRINDEMGHHVARRVIKLMTQRRIPAAEANVLILGLTFKENCPDLRNTRVIDVIEEFRAYNARVDVHDPWVDADEARAEYGLELVARPEPGRYDAVILAVAHQQFVADGAAGIRAYCKPGAVLFDVKHALPKEAVDDRL</sequence>
<dbReference type="InterPro" id="IPR001732">
    <property type="entry name" value="UDP-Glc/GDP-Man_DH_N"/>
</dbReference>
<proteinExistence type="inferred from homology"/>
<keyword evidence="2" id="KW-0560">Oxidoreductase</keyword>
<dbReference type="RefSeq" id="WP_062536953.1">
    <property type="nucleotide sequence ID" value="NZ_DF970200.1"/>
</dbReference>
<evidence type="ECO:0000313" key="8">
    <source>
        <dbReference type="Proteomes" id="UP000253740"/>
    </source>
</evidence>
<name>A0A0K8QNS0_9GAMM</name>
<evidence type="ECO:0000256" key="1">
    <source>
        <dbReference type="ARBA" id="ARBA00006601"/>
    </source>
</evidence>
<dbReference type="AlphaFoldDB" id="A0A0K8QNS0"/>
<protein>
    <submittedName>
        <fullName evidence="7">Nucleotide sugar dehydrogenase</fullName>
    </submittedName>
    <submittedName>
        <fullName evidence="6">Vi polysaccharide biosynthesis protein VipA/TviB</fullName>
    </submittedName>
</protein>
<dbReference type="InterPro" id="IPR008927">
    <property type="entry name" value="6-PGluconate_DH-like_C_sf"/>
</dbReference>
<dbReference type="PANTHER" id="PTHR43491">
    <property type="entry name" value="UDP-N-ACETYL-D-MANNOSAMINE DEHYDROGENASE"/>
    <property type="match status" value="1"/>
</dbReference>
<dbReference type="PIRSF" id="PIRSF000124">
    <property type="entry name" value="UDPglc_GDPman_dh"/>
    <property type="match status" value="1"/>
</dbReference>
<dbReference type="Pfam" id="PF03720">
    <property type="entry name" value="UDPG_MGDP_dh_C"/>
    <property type="match status" value="1"/>
</dbReference>
<keyword evidence="3" id="KW-0520">NAD</keyword>
<dbReference type="Proteomes" id="UP000253740">
    <property type="component" value="Unassembled WGS sequence"/>
</dbReference>
<dbReference type="STRING" id="1475481.GCA_000953855_01694"/>
<dbReference type="EMBL" id="DF970200">
    <property type="protein sequence ID" value="GAP66356.1"/>
    <property type="molecule type" value="Genomic_DNA"/>
</dbReference>
<dbReference type="Pfam" id="PF00984">
    <property type="entry name" value="UDPG_MGDP_dh"/>
    <property type="match status" value="1"/>
</dbReference>
<dbReference type="InterPro" id="IPR028359">
    <property type="entry name" value="UDP_ManNAc/GlcNAc_DH"/>
</dbReference>
<dbReference type="InterPro" id="IPR017476">
    <property type="entry name" value="UDP-Glc/GDP-Man"/>
</dbReference>
<dbReference type="OrthoDB" id="9803238at2"/>
<dbReference type="HOGENOM" id="CLU_023810_3_1_6"/>
<dbReference type="SMART" id="SM00984">
    <property type="entry name" value="UDPG_MGDP_dh_C"/>
    <property type="match status" value="1"/>
</dbReference>
<organism evidence="7">
    <name type="scientific">Mizugakiibacter sediminis</name>
    <dbReference type="NCBI Taxonomy" id="1475481"/>
    <lineage>
        <taxon>Bacteria</taxon>
        <taxon>Pseudomonadati</taxon>
        <taxon>Pseudomonadota</taxon>
        <taxon>Gammaproteobacteria</taxon>
        <taxon>Lysobacterales</taxon>
        <taxon>Rhodanobacteraceae</taxon>
        <taxon>Mizugakiibacter</taxon>
    </lineage>
</organism>
<dbReference type="InterPro" id="IPR036291">
    <property type="entry name" value="NAD(P)-bd_dom_sf"/>
</dbReference>
<reference evidence="6" key="1">
    <citation type="submission" date="2015-03" db="EMBL/GenBank/DDBJ databases">
        <title>Draft genome sequence of Mizugakiibacter sediminis skMP5.</title>
        <authorList>
            <person name="Watanabe T."/>
            <person name="Kojima H."/>
            <person name="Fukui M."/>
        </authorList>
    </citation>
    <scope>NUCLEOTIDE SEQUENCE</scope>
    <source>
        <strain evidence="6">SkMP5</strain>
    </source>
</reference>
<dbReference type="EMBL" id="DF952378">
    <property type="protein sequence ID" value="GAN43503.1"/>
    <property type="molecule type" value="Genomic_DNA"/>
</dbReference>
<feature type="domain" description="UDP-glucose/GDP-mannose dehydrogenase C-terminal" evidence="5">
    <location>
        <begin position="322"/>
        <end position="422"/>
    </location>
</feature>
<dbReference type="Pfam" id="PF03721">
    <property type="entry name" value="UDPG_MGDP_dh_N"/>
    <property type="match status" value="1"/>
</dbReference>
<accession>A0A0K8QNS0</accession>
<keyword evidence="8" id="KW-1185">Reference proteome</keyword>
<dbReference type="SUPFAM" id="SSF51735">
    <property type="entry name" value="NAD(P)-binding Rossmann-fold domains"/>
    <property type="match status" value="1"/>
</dbReference>
<gene>
    <name evidence="6" type="ORF">MBSD_0006</name>
    <name evidence="7" type="ORF">MBSD_n1663</name>
</gene>
<dbReference type="InterPro" id="IPR014027">
    <property type="entry name" value="UDP-Glc/GDP-Man_DH_C"/>
</dbReference>
<dbReference type="PANTHER" id="PTHR43491:SF2">
    <property type="entry name" value="UDP-N-ACETYL-D-MANNOSAMINE DEHYDROGENASE"/>
    <property type="match status" value="1"/>
</dbReference>
<dbReference type="PIRSF" id="PIRSF500136">
    <property type="entry name" value="UDP_ManNAc_DH"/>
    <property type="match status" value="1"/>
</dbReference>
<reference evidence="7" key="2">
    <citation type="submission" date="2015-08" db="EMBL/GenBank/DDBJ databases">
        <title>Complete DNA Sequence of Pseudomonas syringae pv. actinidiae, the Causal Agent of Kiwifruit Canker Disease.</title>
        <authorList>
            <person name="Rikkerink E.H.A."/>
            <person name="Fineran P.C."/>
        </authorList>
    </citation>
    <scope>NUCLEOTIDE SEQUENCE</scope>
    <source>
        <strain evidence="7">SkMP5</strain>
    </source>
</reference>
<dbReference type="SUPFAM" id="SSF48179">
    <property type="entry name" value="6-phosphogluconate dehydrogenase C-terminal domain-like"/>
    <property type="match status" value="1"/>
</dbReference>
<evidence type="ECO:0000313" key="6">
    <source>
        <dbReference type="EMBL" id="GAN43503.1"/>
    </source>
</evidence>